<dbReference type="SUPFAM" id="SSF49299">
    <property type="entry name" value="PKD domain"/>
    <property type="match status" value="2"/>
</dbReference>
<dbReference type="PROSITE" id="PS50093">
    <property type="entry name" value="PKD"/>
    <property type="match status" value="2"/>
</dbReference>
<evidence type="ECO:0000256" key="4">
    <source>
        <dbReference type="ARBA" id="ARBA00022989"/>
    </source>
</evidence>
<dbReference type="SMART" id="SM00089">
    <property type="entry name" value="PKD"/>
    <property type="match status" value="2"/>
</dbReference>
<keyword evidence="8" id="KW-1185">Reference proteome</keyword>
<dbReference type="InterPro" id="IPR035986">
    <property type="entry name" value="PKD_dom_sf"/>
</dbReference>
<dbReference type="CDD" id="cd00146">
    <property type="entry name" value="PKD"/>
    <property type="match status" value="1"/>
</dbReference>
<evidence type="ECO:0000313" key="8">
    <source>
        <dbReference type="Proteomes" id="UP000516117"/>
    </source>
</evidence>
<dbReference type="GO" id="GO:0005886">
    <property type="term" value="C:plasma membrane"/>
    <property type="evidence" value="ECO:0007669"/>
    <property type="project" value="TreeGrafter"/>
</dbReference>
<feature type="domain" description="PKD" evidence="6">
    <location>
        <begin position="348"/>
        <end position="414"/>
    </location>
</feature>
<accession>A0A7H0H6B4</accession>
<name>A0A7H0H6B4_9ACTN</name>
<dbReference type="KEGG" id="tdf:H9L22_00655"/>
<dbReference type="GO" id="GO:0005261">
    <property type="term" value="F:monoatomic cation channel activity"/>
    <property type="evidence" value="ECO:0007669"/>
    <property type="project" value="TreeGrafter"/>
</dbReference>
<keyword evidence="5" id="KW-0472">Membrane</keyword>
<dbReference type="InterPro" id="IPR022409">
    <property type="entry name" value="PKD/Chitinase_dom"/>
</dbReference>
<dbReference type="Gene3D" id="2.60.40.10">
    <property type="entry name" value="Immunoglobulins"/>
    <property type="match status" value="2"/>
</dbReference>
<dbReference type="GO" id="GO:0006816">
    <property type="term" value="P:calcium ion transport"/>
    <property type="evidence" value="ECO:0007669"/>
    <property type="project" value="TreeGrafter"/>
</dbReference>
<dbReference type="EMBL" id="CP060789">
    <property type="protein sequence ID" value="QNP56080.1"/>
    <property type="molecule type" value="Genomic_DNA"/>
</dbReference>
<dbReference type="PANTHER" id="PTHR46730">
    <property type="entry name" value="POLYCYSTIN-1"/>
    <property type="match status" value="1"/>
</dbReference>
<dbReference type="InterPro" id="IPR013783">
    <property type="entry name" value="Ig-like_fold"/>
</dbReference>
<evidence type="ECO:0000256" key="3">
    <source>
        <dbReference type="ARBA" id="ARBA00022737"/>
    </source>
</evidence>
<dbReference type="PANTHER" id="PTHR46730:SF1">
    <property type="entry name" value="PLAT DOMAIN-CONTAINING PROTEIN"/>
    <property type="match status" value="1"/>
</dbReference>
<reference evidence="7 8" key="1">
    <citation type="submission" date="2020-08" db="EMBL/GenBank/DDBJ databases">
        <title>Genome sequence of Tessaracoccus defluvii JCM 17540T.</title>
        <authorList>
            <person name="Hyun D.-W."/>
            <person name="Bae J.-W."/>
        </authorList>
    </citation>
    <scope>NUCLEOTIDE SEQUENCE [LARGE SCALE GENOMIC DNA]</scope>
    <source>
        <strain evidence="7 8">JCM 17540</strain>
    </source>
</reference>
<dbReference type="InterPro" id="IPR000601">
    <property type="entry name" value="PKD_dom"/>
</dbReference>
<protein>
    <submittedName>
        <fullName evidence="7">PKD domain-containing protein</fullName>
    </submittedName>
</protein>
<keyword evidence="2" id="KW-0812">Transmembrane</keyword>
<keyword evidence="3" id="KW-0677">Repeat</keyword>
<sequence length="625" mass="63810">MASDTDRIGAWEYHGRIAMFPAAGLQVPAYSTAPFPNNVYAVAAQGGTPPLARRSFNGTTAGATAAVAEGGITWAGVRGAFMVNGELYLATSDGLMSRRTFNGSTYGTPTPVNGHDELAVLQNWRNDIAAATGMFYDSGRIYYTLNNSSTLYYRYINLESDIVGALPLTASTGVTGINFSQVRGMFLGGDKLYWATADGTLRSITWQHGPVNGAPVANTAQVVSGPGVDGVNWNSRALFLYQGANGQGAGLPPTAAFTSSCTSLTCTFDAAGSNAPGSTITSYAWNFGDGHTGSGAQASHAYTASGTFTVTLTITTAASETSTTTHPVTVTRVNQAPTADFSATCTLLECSFDAGDSADPDGTISAYAWNFGDGTTGTGESTQHEYAAAGTYTVTLTVTDNDAATDQTQQSVQAREPSAASVAFVAAASTNGNRNNHTAQIPASAVEGDALLLFLTINSTATITAPTGWTEVRATDGSGIAVRAWSKVATATDPGSTVAVALSAYAKGDLTVAAYRSSTGTLSVIDNGATSVNASSSGQSPALDLQGHALPVVYMGVKANSALTATLPPSLTERSASTGSPSGAVHAWLADSGGYLTAGSFDPVTITLSGSANRVVVTALALQAQ</sequence>
<dbReference type="GO" id="GO:0005975">
    <property type="term" value="P:carbohydrate metabolic process"/>
    <property type="evidence" value="ECO:0007669"/>
    <property type="project" value="UniProtKB-ARBA"/>
</dbReference>
<evidence type="ECO:0000313" key="7">
    <source>
        <dbReference type="EMBL" id="QNP56080.1"/>
    </source>
</evidence>
<keyword evidence="4" id="KW-1133">Transmembrane helix</keyword>
<proteinExistence type="predicted"/>
<organism evidence="7 8">
    <name type="scientific">Tessaracoccus defluvii</name>
    <dbReference type="NCBI Taxonomy" id="1285901"/>
    <lineage>
        <taxon>Bacteria</taxon>
        <taxon>Bacillati</taxon>
        <taxon>Actinomycetota</taxon>
        <taxon>Actinomycetes</taxon>
        <taxon>Propionibacteriales</taxon>
        <taxon>Propionibacteriaceae</taxon>
        <taxon>Tessaracoccus</taxon>
    </lineage>
</organism>
<dbReference type="Pfam" id="PF18911">
    <property type="entry name" value="PKD_4"/>
    <property type="match status" value="2"/>
</dbReference>
<feature type="domain" description="PKD" evidence="6">
    <location>
        <begin position="249"/>
        <end position="331"/>
    </location>
</feature>
<evidence type="ECO:0000256" key="2">
    <source>
        <dbReference type="ARBA" id="ARBA00022692"/>
    </source>
</evidence>
<dbReference type="RefSeq" id="WP_187721199.1">
    <property type="nucleotide sequence ID" value="NZ_CP060789.1"/>
</dbReference>
<dbReference type="Proteomes" id="UP000516117">
    <property type="component" value="Chromosome"/>
</dbReference>
<evidence type="ECO:0000256" key="5">
    <source>
        <dbReference type="ARBA" id="ARBA00023136"/>
    </source>
</evidence>
<gene>
    <name evidence="7" type="ORF">H9L22_00655</name>
</gene>
<evidence type="ECO:0000259" key="6">
    <source>
        <dbReference type="PROSITE" id="PS50093"/>
    </source>
</evidence>
<evidence type="ECO:0000256" key="1">
    <source>
        <dbReference type="ARBA" id="ARBA00004141"/>
    </source>
</evidence>
<comment type="subcellular location">
    <subcellularLocation>
        <location evidence="1">Membrane</location>
        <topology evidence="1">Multi-pass membrane protein</topology>
    </subcellularLocation>
</comment>
<dbReference type="AlphaFoldDB" id="A0A7H0H6B4"/>